<dbReference type="NCBIfam" id="TIGR00046">
    <property type="entry name" value="RsmE family RNA methyltransferase"/>
    <property type="match status" value="1"/>
</dbReference>
<keyword evidence="6 12" id="KW-0698">rRNA processing</keyword>
<evidence type="ECO:0000256" key="11">
    <source>
        <dbReference type="ARBA" id="ARBA00047944"/>
    </source>
</evidence>
<comment type="subcellular location">
    <subcellularLocation>
        <location evidence="1 12">Cytoplasm</location>
    </subcellularLocation>
</comment>
<dbReference type="PANTHER" id="PTHR30027">
    <property type="entry name" value="RIBOSOMAL RNA SMALL SUBUNIT METHYLTRANSFERASE E"/>
    <property type="match status" value="1"/>
</dbReference>
<keyword evidence="5 12" id="KW-0963">Cytoplasm</keyword>
<dbReference type="InterPro" id="IPR029026">
    <property type="entry name" value="tRNA_m1G_MTases_N"/>
</dbReference>
<comment type="similarity">
    <text evidence="2 12">Belongs to the RNA methyltransferase RsmE family.</text>
</comment>
<dbReference type="GO" id="GO:0070475">
    <property type="term" value="P:rRNA base methylation"/>
    <property type="evidence" value="ECO:0007669"/>
    <property type="project" value="TreeGrafter"/>
</dbReference>
<gene>
    <name evidence="15" type="ORF">B5E75_04150</name>
</gene>
<evidence type="ECO:0000256" key="3">
    <source>
        <dbReference type="ARBA" id="ARBA00012328"/>
    </source>
</evidence>
<reference evidence="15 16" key="1">
    <citation type="journal article" date="2018" name="BMC Genomics">
        <title>Whole genome sequencing and function prediction of 133 gut anaerobes isolated from chicken caecum in pure cultures.</title>
        <authorList>
            <person name="Medvecky M."/>
            <person name="Cejkova D."/>
            <person name="Polansky O."/>
            <person name="Karasova D."/>
            <person name="Kubasova T."/>
            <person name="Cizek A."/>
            <person name="Rychlik I."/>
        </authorList>
    </citation>
    <scope>NUCLEOTIDE SEQUENCE [LARGE SCALE GENOMIC DNA]</scope>
    <source>
        <strain evidence="15 16">An13</strain>
    </source>
</reference>
<keyword evidence="7 12" id="KW-0489">Methyltransferase</keyword>
<evidence type="ECO:0000256" key="8">
    <source>
        <dbReference type="ARBA" id="ARBA00022679"/>
    </source>
</evidence>
<organism evidence="15 16">
    <name type="scientific">Massilimicrobiota timonensis</name>
    <dbReference type="NCBI Taxonomy" id="1776392"/>
    <lineage>
        <taxon>Bacteria</taxon>
        <taxon>Bacillati</taxon>
        <taxon>Bacillota</taxon>
        <taxon>Erysipelotrichia</taxon>
        <taxon>Erysipelotrichales</taxon>
        <taxon>Erysipelotrichaceae</taxon>
        <taxon>Massilimicrobiota</taxon>
    </lineage>
</organism>
<comment type="function">
    <text evidence="10 12">Specifically methylates the N3 position of the uracil ring of uridine 1498 (m3U1498) in 16S rRNA. Acts on the fully assembled 30S ribosomal subunit.</text>
</comment>
<proteinExistence type="inferred from homology"/>
<dbReference type="SUPFAM" id="SSF88697">
    <property type="entry name" value="PUA domain-like"/>
    <property type="match status" value="1"/>
</dbReference>
<protein>
    <recommendedName>
        <fullName evidence="4 12">Ribosomal RNA small subunit methyltransferase E</fullName>
        <ecNumber evidence="3 12">2.1.1.193</ecNumber>
    </recommendedName>
</protein>
<evidence type="ECO:0000256" key="6">
    <source>
        <dbReference type="ARBA" id="ARBA00022552"/>
    </source>
</evidence>
<dbReference type="GO" id="GO:0005737">
    <property type="term" value="C:cytoplasm"/>
    <property type="evidence" value="ECO:0007669"/>
    <property type="project" value="UniProtKB-SubCell"/>
</dbReference>
<dbReference type="OrthoDB" id="9815641at2"/>
<dbReference type="InterPro" id="IPR046887">
    <property type="entry name" value="RsmE_PUA-like"/>
</dbReference>
<feature type="domain" description="Ribosomal RNA small subunit methyltransferase E methyltransferase" evidence="13">
    <location>
        <begin position="71"/>
        <end position="236"/>
    </location>
</feature>
<dbReference type="InterPro" id="IPR029028">
    <property type="entry name" value="Alpha/beta_knot_MTases"/>
</dbReference>
<dbReference type="Proteomes" id="UP000195305">
    <property type="component" value="Unassembled WGS sequence"/>
</dbReference>
<comment type="caution">
    <text evidence="15">The sequence shown here is derived from an EMBL/GenBank/DDBJ whole genome shotgun (WGS) entry which is preliminary data.</text>
</comment>
<dbReference type="SUPFAM" id="SSF75217">
    <property type="entry name" value="alpha/beta knot"/>
    <property type="match status" value="1"/>
</dbReference>
<dbReference type="EMBL" id="NFLJ01000009">
    <property type="protein sequence ID" value="OUQ35224.1"/>
    <property type="molecule type" value="Genomic_DNA"/>
</dbReference>
<dbReference type="CDD" id="cd18084">
    <property type="entry name" value="RsmE-like"/>
    <property type="match status" value="1"/>
</dbReference>
<evidence type="ECO:0000256" key="10">
    <source>
        <dbReference type="ARBA" id="ARBA00025699"/>
    </source>
</evidence>
<keyword evidence="16" id="KW-1185">Reference proteome</keyword>
<sequence length="248" mass="28750">MQRYFIDAKNIEGSYIHIDSYNHKHMQRVMRYRSGDQVICILPDQHVYIYEIVDMDKGILQQKEELLENNELDVQVTLIYGLPKNDKFEWVLQKATELGVTRIVPFLSKRSIIKTDAKTFDKKRERYLRILKEASEQSCRQKIPELTSLITLSHLQDYVSDINLVAYEEESRQGEHQTFAKALQKDYQTLTIVVGPEGGFDESEIAVMKAAGFETCALGKRILRSETAPLYMLSVIGFSRELMSSWDL</sequence>
<evidence type="ECO:0000256" key="4">
    <source>
        <dbReference type="ARBA" id="ARBA00013673"/>
    </source>
</evidence>
<evidence type="ECO:0000256" key="7">
    <source>
        <dbReference type="ARBA" id="ARBA00022603"/>
    </source>
</evidence>
<dbReference type="Pfam" id="PF20260">
    <property type="entry name" value="PUA_4"/>
    <property type="match status" value="1"/>
</dbReference>
<evidence type="ECO:0000256" key="2">
    <source>
        <dbReference type="ARBA" id="ARBA00005528"/>
    </source>
</evidence>
<keyword evidence="9 12" id="KW-0949">S-adenosyl-L-methionine</keyword>
<dbReference type="EC" id="2.1.1.193" evidence="3 12"/>
<dbReference type="PANTHER" id="PTHR30027:SF3">
    <property type="entry name" value="16S RRNA (URACIL(1498)-N(3))-METHYLTRANSFERASE"/>
    <property type="match status" value="1"/>
</dbReference>
<dbReference type="GO" id="GO:0070042">
    <property type="term" value="F:rRNA (uridine-N3-)-methyltransferase activity"/>
    <property type="evidence" value="ECO:0007669"/>
    <property type="project" value="TreeGrafter"/>
</dbReference>
<dbReference type="AlphaFoldDB" id="A0A1Y4SZB6"/>
<feature type="domain" description="Ribosomal RNA small subunit methyltransferase E PUA-like" evidence="14">
    <location>
        <begin position="24"/>
        <end position="60"/>
    </location>
</feature>
<evidence type="ECO:0000313" key="16">
    <source>
        <dbReference type="Proteomes" id="UP000195305"/>
    </source>
</evidence>
<dbReference type="PIRSF" id="PIRSF015601">
    <property type="entry name" value="MTase_slr0722"/>
    <property type="match status" value="1"/>
</dbReference>
<comment type="catalytic activity">
    <reaction evidence="11 12">
        <text>uridine(1498) in 16S rRNA + S-adenosyl-L-methionine = N(3)-methyluridine(1498) in 16S rRNA + S-adenosyl-L-homocysteine + H(+)</text>
        <dbReference type="Rhea" id="RHEA:42920"/>
        <dbReference type="Rhea" id="RHEA-COMP:10283"/>
        <dbReference type="Rhea" id="RHEA-COMP:10284"/>
        <dbReference type="ChEBI" id="CHEBI:15378"/>
        <dbReference type="ChEBI" id="CHEBI:57856"/>
        <dbReference type="ChEBI" id="CHEBI:59789"/>
        <dbReference type="ChEBI" id="CHEBI:65315"/>
        <dbReference type="ChEBI" id="CHEBI:74502"/>
        <dbReference type="EC" id="2.1.1.193"/>
    </reaction>
</comment>
<dbReference type="Pfam" id="PF04452">
    <property type="entry name" value="Methyltrans_RNA"/>
    <property type="match status" value="1"/>
</dbReference>
<evidence type="ECO:0000256" key="9">
    <source>
        <dbReference type="ARBA" id="ARBA00022691"/>
    </source>
</evidence>
<dbReference type="RefSeq" id="WP_087357530.1">
    <property type="nucleotide sequence ID" value="NZ_NFLJ01000009.1"/>
</dbReference>
<dbReference type="Gene3D" id="3.40.1280.10">
    <property type="match status" value="1"/>
</dbReference>
<evidence type="ECO:0000259" key="14">
    <source>
        <dbReference type="Pfam" id="PF20260"/>
    </source>
</evidence>
<evidence type="ECO:0000256" key="1">
    <source>
        <dbReference type="ARBA" id="ARBA00004496"/>
    </source>
</evidence>
<evidence type="ECO:0000256" key="12">
    <source>
        <dbReference type="PIRNR" id="PIRNR015601"/>
    </source>
</evidence>
<evidence type="ECO:0000313" key="15">
    <source>
        <dbReference type="EMBL" id="OUQ35224.1"/>
    </source>
</evidence>
<name>A0A1Y4SZB6_9FIRM</name>
<evidence type="ECO:0000259" key="13">
    <source>
        <dbReference type="Pfam" id="PF04452"/>
    </source>
</evidence>
<dbReference type="InterPro" id="IPR006700">
    <property type="entry name" value="RsmE"/>
</dbReference>
<evidence type="ECO:0000256" key="5">
    <source>
        <dbReference type="ARBA" id="ARBA00022490"/>
    </source>
</evidence>
<accession>A0A1Y4SZB6</accession>
<dbReference type="InterPro" id="IPR015947">
    <property type="entry name" value="PUA-like_sf"/>
</dbReference>
<dbReference type="InterPro" id="IPR046886">
    <property type="entry name" value="RsmE_MTase_dom"/>
</dbReference>
<keyword evidence="8 12" id="KW-0808">Transferase</keyword>